<proteinExistence type="predicted"/>
<sequence length="296" mass="33376">MTLNNTVAYMMEWRLPCKYAKFTIRNEAMLTNIEDNRRRLTEKALAHIIIDMCTKCSIHIEDKSVGIGTDNCAVLASELKGDLSEKVVKICQVYTGVIGELGAFVLHAEYKLWREHWVRAKKWSGVEWSGVKRFGRFLTSRSSEPMRAIEVNMERLRNEGAGEMGYPQENLSEESCACLAVNCELWTHPQTSINFVSYDIVTFCSVDLAPGNMAVDVFVNSTVMLLNLLSCEGRTVLSFYLLACCRGKLNPSPCLAARQAILCSSFLVPCLTLNGIEWVWLLRTVGRVPWTQVTLE</sequence>
<keyword evidence="2" id="KW-1185">Reference proteome</keyword>
<dbReference type="EMBL" id="JARBHB010000015">
    <property type="protein sequence ID" value="KAJ8868009.1"/>
    <property type="molecule type" value="Genomic_DNA"/>
</dbReference>
<gene>
    <name evidence="1" type="ORF">PR048_031818</name>
</gene>
<protein>
    <submittedName>
        <fullName evidence="1">Uncharacterized protein</fullName>
    </submittedName>
</protein>
<evidence type="ECO:0000313" key="2">
    <source>
        <dbReference type="Proteomes" id="UP001159363"/>
    </source>
</evidence>
<reference evidence="1 2" key="1">
    <citation type="submission" date="2023-02" db="EMBL/GenBank/DDBJ databases">
        <title>LHISI_Scaffold_Assembly.</title>
        <authorList>
            <person name="Stuart O.P."/>
            <person name="Cleave R."/>
            <person name="Magrath M.J.L."/>
            <person name="Mikheyev A.S."/>
        </authorList>
    </citation>
    <scope>NUCLEOTIDE SEQUENCE [LARGE SCALE GENOMIC DNA]</scope>
    <source>
        <strain evidence="1">Daus_M_001</strain>
        <tissue evidence="1">Leg muscle</tissue>
    </source>
</reference>
<dbReference type="Proteomes" id="UP001159363">
    <property type="component" value="Chromosome 14"/>
</dbReference>
<evidence type="ECO:0000313" key="1">
    <source>
        <dbReference type="EMBL" id="KAJ8868009.1"/>
    </source>
</evidence>
<organism evidence="1 2">
    <name type="scientific">Dryococelus australis</name>
    <dbReference type="NCBI Taxonomy" id="614101"/>
    <lineage>
        <taxon>Eukaryota</taxon>
        <taxon>Metazoa</taxon>
        <taxon>Ecdysozoa</taxon>
        <taxon>Arthropoda</taxon>
        <taxon>Hexapoda</taxon>
        <taxon>Insecta</taxon>
        <taxon>Pterygota</taxon>
        <taxon>Neoptera</taxon>
        <taxon>Polyneoptera</taxon>
        <taxon>Phasmatodea</taxon>
        <taxon>Verophasmatodea</taxon>
        <taxon>Anareolatae</taxon>
        <taxon>Phasmatidae</taxon>
        <taxon>Eurycanthinae</taxon>
        <taxon>Dryococelus</taxon>
    </lineage>
</organism>
<name>A0ABQ9G6B9_9NEOP</name>
<accession>A0ABQ9G6B9</accession>
<comment type="caution">
    <text evidence="1">The sequence shown here is derived from an EMBL/GenBank/DDBJ whole genome shotgun (WGS) entry which is preliminary data.</text>
</comment>